<dbReference type="FunFam" id="1.10.287.160:FF:000006">
    <property type="entry name" value="Tyrosine-protein kinase"/>
    <property type="match status" value="1"/>
</dbReference>
<dbReference type="FunFam" id="3.30.200.20:FF:000089">
    <property type="entry name" value="Tyrosine-protein kinase"/>
    <property type="match status" value="1"/>
</dbReference>
<dbReference type="EC" id="2.7.10.2" evidence="15"/>
<evidence type="ECO:0000313" key="25">
    <source>
        <dbReference type="Ensembl" id="ENSCAFP00030002919.1"/>
    </source>
</evidence>
<keyword evidence="8 15" id="KW-0067">ATP-binding</keyword>
<feature type="domain" description="F-BAR" evidence="24">
    <location>
        <begin position="1"/>
        <end position="299"/>
    </location>
</feature>
<dbReference type="SUPFAM" id="SSF56112">
    <property type="entry name" value="Protein kinase-like (PK-like)"/>
    <property type="match status" value="1"/>
</dbReference>
<evidence type="ECO:0000256" key="18">
    <source>
        <dbReference type="PROSITE-ProRule" id="PRU00191"/>
    </source>
</evidence>
<comment type="function">
    <text evidence="13">Tyrosine-protein kinase that acts downstream of cell surface receptors and plays a role in the regulation of the actin cytoskeleton, microtubule assembly, cell attachment and cell spreading. Plays a role in FCER1 (high affinity immunoglobulin epsilon receptor)-mediated signaling in mast cells. Acts down-stream of the activated FCER1 receptor and the mast/stem cell growth factor receptor KIT. Plays a role in the regulation of mast cell degranulation. Plays a role in the regulation of cell differentiation and promotes neurite outgrowth in response to NGF signaling. Plays a role in cell scattering and cell migration in response to HGF-induced activation of EZR. Phosphorylates BCR and down-regulates BCR kinase activity. Phosphorylates HCLS1/HS1, PECAM1, STAT3 and TRIM28.</text>
</comment>
<dbReference type="Pfam" id="PF00611">
    <property type="entry name" value="FCH"/>
    <property type="match status" value="1"/>
</dbReference>
<keyword evidence="6 15" id="KW-0547">Nucleotide-binding</keyword>
<evidence type="ECO:0000313" key="26">
    <source>
        <dbReference type="Proteomes" id="UP000694429"/>
    </source>
</evidence>
<dbReference type="InterPro" id="IPR050198">
    <property type="entry name" value="Non-receptor_tyrosine_kinases"/>
</dbReference>
<dbReference type="InterPro" id="IPR036860">
    <property type="entry name" value="SH2_dom_sf"/>
</dbReference>
<dbReference type="Gene3D" id="1.10.510.10">
    <property type="entry name" value="Transferase(Phosphotransferase) domain 1"/>
    <property type="match status" value="1"/>
</dbReference>
<evidence type="ECO:0000256" key="21">
    <source>
        <dbReference type="SAM" id="MobiDB-lite"/>
    </source>
</evidence>
<evidence type="ECO:0000259" key="23">
    <source>
        <dbReference type="PROSITE" id="PS50011"/>
    </source>
</evidence>
<dbReference type="InterPro" id="IPR000980">
    <property type="entry name" value="SH2"/>
</dbReference>
<dbReference type="PANTHER" id="PTHR24418">
    <property type="entry name" value="TYROSINE-PROTEIN KINASE"/>
    <property type="match status" value="1"/>
</dbReference>
<keyword evidence="15" id="KW-0963">Cytoplasm</keyword>
<evidence type="ECO:0000256" key="6">
    <source>
        <dbReference type="ARBA" id="ARBA00022741"/>
    </source>
</evidence>
<dbReference type="CDD" id="cd10361">
    <property type="entry name" value="SH2_Fps_family"/>
    <property type="match status" value="1"/>
</dbReference>
<dbReference type="Gene3D" id="3.30.505.10">
    <property type="entry name" value="SH2 domain"/>
    <property type="match status" value="1"/>
</dbReference>
<evidence type="ECO:0000256" key="19">
    <source>
        <dbReference type="PROSITE-ProRule" id="PRU01077"/>
    </source>
</evidence>
<evidence type="ECO:0000256" key="3">
    <source>
        <dbReference type="ARBA" id="ARBA00022475"/>
    </source>
</evidence>
<dbReference type="CDD" id="cd05084">
    <property type="entry name" value="PTKc_Fes"/>
    <property type="match status" value="1"/>
</dbReference>
<feature type="active site" description="Proton acceptor" evidence="16">
    <location>
        <position position="722"/>
    </location>
</feature>
<dbReference type="InterPro" id="IPR017441">
    <property type="entry name" value="Protein_kinase_ATP_BS"/>
</dbReference>
<dbReference type="InterPro" id="IPR020635">
    <property type="entry name" value="Tyr_kinase_cat_dom"/>
</dbReference>
<dbReference type="Proteomes" id="UP000694429">
    <property type="component" value="Chromosome 3"/>
</dbReference>
<feature type="binding site" evidence="17">
    <location>
        <begin position="606"/>
        <end position="614"/>
    </location>
    <ligand>
        <name>ATP</name>
        <dbReference type="ChEBI" id="CHEBI:30616"/>
    </ligand>
</feature>
<feature type="region of interest" description="Disordered" evidence="21">
    <location>
        <begin position="433"/>
        <end position="460"/>
    </location>
</feature>
<keyword evidence="4" id="KW-0597">Phosphoprotein</keyword>
<evidence type="ECO:0000256" key="9">
    <source>
        <dbReference type="ARBA" id="ARBA00023054"/>
    </source>
</evidence>
<dbReference type="Ensembl" id="ENSCAFT00030003290.1">
    <property type="protein sequence ID" value="ENSCAFP00030002919.1"/>
    <property type="gene ID" value="ENSCAFG00030001774.1"/>
</dbReference>
<dbReference type="FunFam" id="3.30.505.10:FF:000020">
    <property type="entry name" value="Tyrosine-protein kinase"/>
    <property type="match status" value="1"/>
</dbReference>
<feature type="domain" description="Protein kinase" evidence="23">
    <location>
        <begin position="600"/>
        <end position="861"/>
    </location>
</feature>
<keyword evidence="11 15" id="KW-0829">Tyrosine-protein kinase</keyword>
<dbReference type="InterPro" id="IPR000719">
    <property type="entry name" value="Prot_kinase_dom"/>
</dbReference>
<dbReference type="SMART" id="SM00252">
    <property type="entry name" value="SH2"/>
    <property type="match status" value="1"/>
</dbReference>
<dbReference type="Gene3D" id="1.10.287.160">
    <property type="entry name" value="HR1 repeat"/>
    <property type="match status" value="1"/>
</dbReference>
<dbReference type="InterPro" id="IPR031160">
    <property type="entry name" value="F_BAR_dom"/>
</dbReference>
<dbReference type="GO" id="GO:0005886">
    <property type="term" value="C:plasma membrane"/>
    <property type="evidence" value="ECO:0007669"/>
    <property type="project" value="UniProtKB-SubCell"/>
</dbReference>
<keyword evidence="5 15" id="KW-0808">Transferase</keyword>
<reference evidence="25" key="1">
    <citation type="submission" date="2019-03" db="EMBL/GenBank/DDBJ databases">
        <authorList>
            <person name="Warren W.C."/>
            <person name="Johnson G.S."/>
        </authorList>
    </citation>
    <scope>NUCLEOTIDE SEQUENCE [LARGE SCALE GENOMIC DNA]</scope>
    <source>
        <strain evidence="25">Basenji</strain>
    </source>
</reference>
<dbReference type="Pfam" id="PF00017">
    <property type="entry name" value="SH2"/>
    <property type="match status" value="1"/>
</dbReference>
<dbReference type="GO" id="GO:0005524">
    <property type="term" value="F:ATP binding"/>
    <property type="evidence" value="ECO:0007669"/>
    <property type="project" value="UniProtKB-UniRule"/>
</dbReference>
<evidence type="ECO:0000256" key="4">
    <source>
        <dbReference type="ARBA" id="ARBA00022553"/>
    </source>
</evidence>
<keyword evidence="3" id="KW-1003">Cell membrane</keyword>
<evidence type="ECO:0000256" key="16">
    <source>
        <dbReference type="PIRSR" id="PIRSR000632-1"/>
    </source>
</evidence>
<dbReference type="PROSITE" id="PS00109">
    <property type="entry name" value="PROTEIN_KINASE_TYR"/>
    <property type="match status" value="1"/>
</dbReference>
<dbReference type="InterPro" id="IPR001060">
    <property type="entry name" value="FCH_dom"/>
</dbReference>
<evidence type="ECO:0000256" key="13">
    <source>
        <dbReference type="ARBA" id="ARBA00058669"/>
    </source>
</evidence>
<dbReference type="SUPFAM" id="SSF103657">
    <property type="entry name" value="BAR/IMD domain-like"/>
    <property type="match status" value="1"/>
</dbReference>
<sequence length="861" mass="97298">MGFSSELCSTQGHGAVQQMQEAELRLLEGMRKWMAQRVKSDREYAGLLHHMSLQDSGGRGIGPNSLISQSWAEITSQTEGLSRLLKQHAEDLNSGPLSKLGLLIRERQQLRKTYSEQWQQLQQELTKTHNQDIEKLKSQYRVLARDSAQARRKYQEASKGLWLSLLGEGESQASHDLSTDAQISCPGLCTITHHPSPHLADKDRDKAKDKYVRSLWKLFAHHNRYVLGVRAAQLHHQHHHQLMLPGLLQSLQDLHQEMACILKEILQEYLEISSLVQDEVAAIHLEMAAAVARIQPESEYQGFLQQYGSAPDIPPCVTFDESLLEEGEPLEPGELQLNELTVESVQHTLTSVTDELAVATETVLSRQEVVTQLQRDLQNEEQNTHPRERVQLLAKKQVLQEALQGLQVALCTQAKLQAQQELLQTKLEQLGPGEPPPVLLLQDDRHSTSSSEQEREGGRTPTLEILKSHISGIFRPKFSLPPPLQLIPEVQKPLHEQLWYHGAIPRAEVSELLTHSGDFLVRESQGKQEYVLSVLWDGQPRHFIIQSADNLYRLEGDGFPSIPLLIDHLLRSQQPLTKKSGIVLNRAVPKDKWVLNHEDLVLGEQIGRGNFGEVFSGRLRADNTLVAVKSCRETLPPDLKAKFLQEARILKQYSHPNIVRLIGVCTQKQPIYIVMELVQGGDFLTFLRTEGARLRMKTLLQMVGDAAAGMEYLESKCCIHRDLAARNCLVTEKNVLKISDFGMSREEADGIYAASGGLRQVPVKWTAPEALNYGRYSSESDVWSFGILLWEAFSLGASPYPNLSNQQTREFVEKGGRLPCPELCPDAVFRLMEQCWAYEPGQRPSFSAIYQELQSIRRRHR</sequence>
<dbReference type="PRINTS" id="PR00401">
    <property type="entry name" value="SH2DOMAIN"/>
</dbReference>
<dbReference type="InterPro" id="IPR008266">
    <property type="entry name" value="Tyr_kinase_AS"/>
</dbReference>
<feature type="binding site" evidence="17 20">
    <location>
        <position position="629"/>
    </location>
    <ligand>
        <name>ATP</name>
        <dbReference type="ChEBI" id="CHEBI:30616"/>
    </ligand>
</feature>
<dbReference type="InterPro" id="IPR027267">
    <property type="entry name" value="AH/BAR_dom_sf"/>
</dbReference>
<keyword evidence="18" id="KW-0727">SH2 domain</keyword>
<protein>
    <recommendedName>
        <fullName evidence="15">Tyrosine-protein kinase</fullName>
        <ecNumber evidence="15">2.7.10.2</ecNumber>
    </recommendedName>
</protein>
<keyword evidence="7 15" id="KW-0418">Kinase</keyword>
<accession>A0A8C0RAI4</accession>
<evidence type="ECO:0000256" key="20">
    <source>
        <dbReference type="PROSITE-ProRule" id="PRU10141"/>
    </source>
</evidence>
<proteinExistence type="inferred from homology"/>
<evidence type="ECO:0000256" key="12">
    <source>
        <dbReference type="ARBA" id="ARBA00051245"/>
    </source>
</evidence>
<dbReference type="Gene3D" id="3.30.200.20">
    <property type="entry name" value="Phosphorylase Kinase, domain 1"/>
    <property type="match status" value="1"/>
</dbReference>
<evidence type="ECO:0000256" key="10">
    <source>
        <dbReference type="ARBA" id="ARBA00023136"/>
    </source>
</evidence>
<dbReference type="OrthoDB" id="546826at2759"/>
<comment type="similarity">
    <text evidence="15">Belongs to the protein kinase superfamily. Tyr protein kinase family. Fes/fps subfamily.</text>
</comment>
<dbReference type="PROSITE" id="PS00107">
    <property type="entry name" value="PROTEIN_KINASE_ATP"/>
    <property type="match status" value="1"/>
</dbReference>
<evidence type="ECO:0000256" key="15">
    <source>
        <dbReference type="PIRNR" id="PIRNR000632"/>
    </source>
</evidence>
<dbReference type="InterPro" id="IPR035849">
    <property type="entry name" value="Fes/Fps/Fer_SH2"/>
</dbReference>
<evidence type="ECO:0000256" key="17">
    <source>
        <dbReference type="PIRSR" id="PIRSR000632-2"/>
    </source>
</evidence>
<dbReference type="InterPro" id="IPR001245">
    <property type="entry name" value="Ser-Thr/Tyr_kinase_cat_dom"/>
</dbReference>
<keyword evidence="9 19" id="KW-0175">Coiled coil</keyword>
<dbReference type="InterPro" id="IPR016250">
    <property type="entry name" value="Tyr-prot_kinase_Fes/Fps"/>
</dbReference>
<dbReference type="Gene3D" id="1.20.1270.60">
    <property type="entry name" value="Arfaptin homology (AH) domain/BAR domain"/>
    <property type="match status" value="1"/>
</dbReference>
<name>A0A8C0RAI4_CANLF</name>
<gene>
    <name evidence="25" type="primary">FES</name>
</gene>
<comment type="subcellular location">
    <subcellularLocation>
        <location evidence="2">Cell membrane</location>
    </subcellularLocation>
    <subcellularLocation>
        <location evidence="15">Cytoplasm</location>
        <location evidence="15">Cytoskeleton</location>
    </subcellularLocation>
    <subcellularLocation>
        <location evidence="1">Endomembrane system</location>
        <topology evidence="1">Peripheral membrane protein</topology>
    </subcellularLocation>
</comment>
<organism evidence="25 26">
    <name type="scientific">Canis lupus familiaris</name>
    <name type="common">Dog</name>
    <name type="synonym">Canis familiaris</name>
    <dbReference type="NCBI Taxonomy" id="9615"/>
    <lineage>
        <taxon>Eukaryota</taxon>
        <taxon>Metazoa</taxon>
        <taxon>Chordata</taxon>
        <taxon>Craniata</taxon>
        <taxon>Vertebrata</taxon>
        <taxon>Euteleostomi</taxon>
        <taxon>Mammalia</taxon>
        <taxon>Eutheria</taxon>
        <taxon>Laurasiatheria</taxon>
        <taxon>Carnivora</taxon>
        <taxon>Caniformia</taxon>
        <taxon>Canidae</taxon>
        <taxon>Canis</taxon>
    </lineage>
</organism>
<dbReference type="GO" id="GO:0004715">
    <property type="term" value="F:non-membrane spanning protein tyrosine kinase activity"/>
    <property type="evidence" value="ECO:0007669"/>
    <property type="project" value="UniProtKB-EC"/>
</dbReference>
<evidence type="ECO:0000256" key="5">
    <source>
        <dbReference type="ARBA" id="ARBA00022679"/>
    </source>
</evidence>
<dbReference type="PRINTS" id="PR00109">
    <property type="entry name" value="TYRKINASE"/>
</dbReference>
<reference evidence="25" key="2">
    <citation type="submission" date="2025-08" db="UniProtKB">
        <authorList>
            <consortium name="Ensembl"/>
        </authorList>
    </citation>
    <scope>IDENTIFICATION</scope>
</reference>
<dbReference type="PROSITE" id="PS50001">
    <property type="entry name" value="SH2"/>
    <property type="match status" value="1"/>
</dbReference>
<dbReference type="SUPFAM" id="SSF55550">
    <property type="entry name" value="SH2 domain"/>
    <property type="match status" value="1"/>
</dbReference>
<feature type="compositionally biased region" description="Basic and acidic residues" evidence="21">
    <location>
        <begin position="442"/>
        <end position="458"/>
    </location>
</feature>
<dbReference type="PROSITE" id="PS51741">
    <property type="entry name" value="F_BAR"/>
    <property type="match status" value="1"/>
</dbReference>
<evidence type="ECO:0000256" key="1">
    <source>
        <dbReference type="ARBA" id="ARBA00004184"/>
    </source>
</evidence>
<comment type="subunit">
    <text evidence="14">Homooligomer. Interacts with BCR. Interacts (when activated, via coiled coil domain) with TRIM28. Interacts (via SH2 domain) with phosphorylated EZR, MS4A2/FCER1B and HCLS1/HS1. Interacts with phosphorylated KIT. Interacts with FLT3. Interacts (via F-BAR domain) with soluble tubulin. Interacts (via SH2 domain) with microtubules.</text>
</comment>
<evidence type="ECO:0000256" key="14">
    <source>
        <dbReference type="ARBA" id="ARBA00065982"/>
    </source>
</evidence>
<keyword evidence="15" id="KW-0206">Cytoskeleton</keyword>
<dbReference type="SMART" id="SM00219">
    <property type="entry name" value="TyrKc"/>
    <property type="match status" value="1"/>
</dbReference>
<evidence type="ECO:0000259" key="24">
    <source>
        <dbReference type="PROSITE" id="PS51741"/>
    </source>
</evidence>
<dbReference type="SMART" id="SM00055">
    <property type="entry name" value="FCH"/>
    <property type="match status" value="1"/>
</dbReference>
<evidence type="ECO:0000256" key="8">
    <source>
        <dbReference type="ARBA" id="ARBA00022840"/>
    </source>
</evidence>
<comment type="catalytic activity">
    <reaction evidence="12 15">
        <text>L-tyrosyl-[protein] + ATP = O-phospho-L-tyrosyl-[protein] + ADP + H(+)</text>
        <dbReference type="Rhea" id="RHEA:10596"/>
        <dbReference type="Rhea" id="RHEA-COMP:10136"/>
        <dbReference type="Rhea" id="RHEA-COMP:20101"/>
        <dbReference type="ChEBI" id="CHEBI:15378"/>
        <dbReference type="ChEBI" id="CHEBI:30616"/>
        <dbReference type="ChEBI" id="CHEBI:46858"/>
        <dbReference type="ChEBI" id="CHEBI:61978"/>
        <dbReference type="ChEBI" id="CHEBI:456216"/>
        <dbReference type="EC" id="2.7.10.2"/>
    </reaction>
</comment>
<dbReference type="PIRSF" id="PIRSF000632">
    <property type="entry name" value="TyrPK_fps"/>
    <property type="match status" value="1"/>
</dbReference>
<dbReference type="GO" id="GO:0005856">
    <property type="term" value="C:cytoskeleton"/>
    <property type="evidence" value="ECO:0007669"/>
    <property type="project" value="UniProtKB-SubCell"/>
</dbReference>
<evidence type="ECO:0000256" key="2">
    <source>
        <dbReference type="ARBA" id="ARBA00004236"/>
    </source>
</evidence>
<evidence type="ECO:0000259" key="22">
    <source>
        <dbReference type="PROSITE" id="PS50001"/>
    </source>
</evidence>
<evidence type="ECO:0000256" key="11">
    <source>
        <dbReference type="ARBA" id="ARBA00023137"/>
    </source>
</evidence>
<dbReference type="PROSITE" id="PS50011">
    <property type="entry name" value="PROTEIN_KINASE_DOM"/>
    <property type="match status" value="1"/>
</dbReference>
<dbReference type="InterPro" id="IPR011009">
    <property type="entry name" value="Kinase-like_dom_sf"/>
</dbReference>
<dbReference type="FunFam" id="1.10.510.10:FF:000212">
    <property type="entry name" value="Tyrosine-protein kinase"/>
    <property type="match status" value="1"/>
</dbReference>
<dbReference type="GO" id="GO:0012505">
    <property type="term" value="C:endomembrane system"/>
    <property type="evidence" value="ECO:0007669"/>
    <property type="project" value="UniProtKB-SubCell"/>
</dbReference>
<feature type="domain" description="SH2" evidence="22">
    <location>
        <begin position="499"/>
        <end position="588"/>
    </location>
</feature>
<keyword evidence="10" id="KW-0472">Membrane</keyword>
<dbReference type="AlphaFoldDB" id="A0A8C0RAI4"/>
<evidence type="ECO:0000256" key="7">
    <source>
        <dbReference type="ARBA" id="ARBA00022777"/>
    </source>
</evidence>
<dbReference type="Pfam" id="PF07714">
    <property type="entry name" value="PK_Tyr_Ser-Thr"/>
    <property type="match status" value="1"/>
</dbReference>